<evidence type="ECO:0000256" key="3">
    <source>
        <dbReference type="ARBA" id="ARBA00023237"/>
    </source>
</evidence>
<comment type="subcellular location">
    <subcellularLocation>
        <location evidence="4">Cell outer membrane</location>
        <topology evidence="4">Lipid-anchor</topology>
    </subcellularLocation>
</comment>
<dbReference type="PANTHER" id="PTHR34512:SF30">
    <property type="entry name" value="OUTER MEMBRANE PROTEIN ASSEMBLY FACTOR BAMB"/>
    <property type="match status" value="1"/>
</dbReference>
<comment type="similarity">
    <text evidence="4">Belongs to the BamB family.</text>
</comment>
<dbReference type="InterPro" id="IPR018391">
    <property type="entry name" value="PQQ_b-propeller_rpt"/>
</dbReference>
<name>A0A7V2T0M4_LEUMU</name>
<evidence type="ECO:0000256" key="4">
    <source>
        <dbReference type="HAMAP-Rule" id="MF_00923"/>
    </source>
</evidence>
<keyword evidence="1 4" id="KW-0732">Signal</keyword>
<dbReference type="HAMAP" id="MF_00923">
    <property type="entry name" value="OM_assembly_BamB"/>
    <property type="match status" value="1"/>
</dbReference>
<keyword evidence="4" id="KW-0564">Palmitate</keyword>
<accession>A0A7V2T0M4</accession>
<keyword evidence="4" id="KW-0449">Lipoprotein</keyword>
<reference evidence="6" key="1">
    <citation type="journal article" date="2020" name="mSystems">
        <title>Genome- and Community-Level Interaction Insights into Carbon Utilization and Element Cycling Functions of Hydrothermarchaeota in Hydrothermal Sediment.</title>
        <authorList>
            <person name="Zhou Z."/>
            <person name="Liu Y."/>
            <person name="Xu W."/>
            <person name="Pan J."/>
            <person name="Luo Z.H."/>
            <person name="Li M."/>
        </authorList>
    </citation>
    <scope>NUCLEOTIDE SEQUENCE [LARGE SCALE GENOMIC DNA]</scope>
    <source>
        <strain evidence="6">HyVt-493</strain>
    </source>
</reference>
<protein>
    <recommendedName>
        <fullName evidence="4">Outer membrane protein assembly factor BamB</fullName>
    </recommendedName>
</protein>
<dbReference type="Pfam" id="PF13360">
    <property type="entry name" value="PQQ_2"/>
    <property type="match status" value="1"/>
</dbReference>
<dbReference type="GO" id="GO:0009279">
    <property type="term" value="C:cell outer membrane"/>
    <property type="evidence" value="ECO:0007669"/>
    <property type="project" value="UniProtKB-SubCell"/>
</dbReference>
<evidence type="ECO:0000259" key="5">
    <source>
        <dbReference type="Pfam" id="PF13360"/>
    </source>
</evidence>
<comment type="function">
    <text evidence="4">Part of the outer membrane protein assembly complex, which is involved in assembly and insertion of beta-barrel proteins into the outer membrane.</text>
</comment>
<dbReference type="SMART" id="SM00564">
    <property type="entry name" value="PQQ"/>
    <property type="match status" value="6"/>
</dbReference>
<organism evidence="6">
    <name type="scientific">Leucothrix mucor</name>
    <dbReference type="NCBI Taxonomy" id="45248"/>
    <lineage>
        <taxon>Bacteria</taxon>
        <taxon>Pseudomonadati</taxon>
        <taxon>Pseudomonadota</taxon>
        <taxon>Gammaproteobacteria</taxon>
        <taxon>Thiotrichales</taxon>
        <taxon>Thiotrichaceae</taxon>
        <taxon>Leucothrix</taxon>
    </lineage>
</organism>
<sequence>MNKRLSVLKLLLLVTPLFVSLTGCSGQSMFGSQLFSQKEKIVPLKALKEVKSTIALKTLWQVPTGSASANSKIHPFLGSGSVIVAGGTSISAWDKSSGKSIWKHNIGESISGGVNGGNNIVFLGTDHGNALALDEKTGKTLWIKHLNAEILSVSAAKNGRIVFRTIDGKLHGLSTQTGDIAWQQQQLTPVLSLYGASVPVLAGPYVIAGFDNGKLVAYELQKGSPVWEATLTLPRGDNELDRMVDVDGKLKALGSAMFASSFHGRVSGVDLKTGKIYWAKKHSSYTGADANPEGVFTADEAGNIWRLEPQTGNPMWKMDDLIRREPTTPALINSNLIVVGDKKGNLHFININNGQFAARITGDKAGYNIASKVEGNKVYSFGRGGLLTAIAVQ</sequence>
<evidence type="ECO:0000256" key="2">
    <source>
        <dbReference type="ARBA" id="ARBA00023136"/>
    </source>
</evidence>
<dbReference type="PANTHER" id="PTHR34512">
    <property type="entry name" value="CELL SURFACE PROTEIN"/>
    <property type="match status" value="1"/>
</dbReference>
<dbReference type="AlphaFoldDB" id="A0A7V2T0M4"/>
<dbReference type="SUPFAM" id="SSF50998">
    <property type="entry name" value="Quinoprotein alcohol dehydrogenase-like"/>
    <property type="match status" value="1"/>
</dbReference>
<dbReference type="InterPro" id="IPR002372">
    <property type="entry name" value="PQQ_rpt_dom"/>
</dbReference>
<dbReference type="InterPro" id="IPR015943">
    <property type="entry name" value="WD40/YVTN_repeat-like_dom_sf"/>
</dbReference>
<dbReference type="NCBIfam" id="TIGR03300">
    <property type="entry name" value="assembly_YfgL"/>
    <property type="match status" value="1"/>
</dbReference>
<feature type="domain" description="Pyrrolo-quinoline quinone repeat" evidence="5">
    <location>
        <begin position="89"/>
        <end position="317"/>
    </location>
</feature>
<dbReference type="Proteomes" id="UP000885750">
    <property type="component" value="Unassembled WGS sequence"/>
</dbReference>
<dbReference type="PROSITE" id="PS51257">
    <property type="entry name" value="PROKAR_LIPOPROTEIN"/>
    <property type="match status" value="1"/>
</dbReference>
<comment type="caution">
    <text evidence="6">The sequence shown here is derived from an EMBL/GenBank/DDBJ whole genome shotgun (WGS) entry which is preliminary data.</text>
</comment>
<dbReference type="InterPro" id="IPR011047">
    <property type="entry name" value="Quinoprotein_ADH-like_sf"/>
</dbReference>
<proteinExistence type="inferred from homology"/>
<dbReference type="GO" id="GO:0043165">
    <property type="term" value="P:Gram-negative-bacterium-type cell outer membrane assembly"/>
    <property type="evidence" value="ECO:0007669"/>
    <property type="project" value="UniProtKB-UniRule"/>
</dbReference>
<dbReference type="GO" id="GO:0051205">
    <property type="term" value="P:protein insertion into membrane"/>
    <property type="evidence" value="ECO:0007669"/>
    <property type="project" value="UniProtKB-UniRule"/>
</dbReference>
<keyword evidence="3 4" id="KW-0998">Cell outer membrane</keyword>
<comment type="subunit">
    <text evidence="4">Part of the Bam complex.</text>
</comment>
<evidence type="ECO:0000256" key="1">
    <source>
        <dbReference type="ARBA" id="ARBA00022729"/>
    </source>
</evidence>
<dbReference type="Gene3D" id="2.130.10.10">
    <property type="entry name" value="YVTN repeat-like/Quinoprotein amine dehydrogenase"/>
    <property type="match status" value="1"/>
</dbReference>
<dbReference type="InterPro" id="IPR017687">
    <property type="entry name" value="BamB"/>
</dbReference>
<gene>
    <name evidence="4 6" type="primary">bamB</name>
    <name evidence="6" type="ORF">ENJ51_06435</name>
</gene>
<keyword evidence="2 4" id="KW-0472">Membrane</keyword>
<evidence type="ECO:0000313" key="6">
    <source>
        <dbReference type="EMBL" id="HFC92432.1"/>
    </source>
</evidence>
<dbReference type="EMBL" id="DRMS01000241">
    <property type="protein sequence ID" value="HFC92432.1"/>
    <property type="molecule type" value="Genomic_DNA"/>
</dbReference>